<sequence>MTEGLLVTAEAGWLGGSSLRRPVAVLVRDGHISWAGPPSEAPAGVERVRADGVLLPGLVDHHVHTGLIDIAALLRHGLTTVRDLGWIPAEILPRARASAAAGFDGPRILAAGPFLTAPGGYPTDRSWAPSGVAWELNSPEEAREAVNVLAAHRPETVKVAMNAEAGPVLDDPTLASVVTAAHELRLGVTAHTEGPGQAARAWYAGVDQLAHTPWSEELDDRLVARLASTTSIVSTVDIHGWGEDTPQRRRAVANLRRFHRCGGRILYGTDLGNGPLPEGINQREITALQQAGLSPPEILRSMSMQALTRGARADLVAVPTDPLVDPRRLVEAAPVLKAGAPPGEQKSTGREGQ</sequence>
<protein>
    <submittedName>
        <fullName evidence="3">Imidazolonepropionase-like amidohydrolase</fullName>
    </submittedName>
</protein>
<feature type="region of interest" description="Disordered" evidence="1">
    <location>
        <begin position="334"/>
        <end position="353"/>
    </location>
</feature>
<dbReference type="Gene3D" id="3.20.20.140">
    <property type="entry name" value="Metal-dependent hydrolases"/>
    <property type="match status" value="1"/>
</dbReference>
<evidence type="ECO:0000313" key="4">
    <source>
        <dbReference type="Proteomes" id="UP000253495"/>
    </source>
</evidence>
<keyword evidence="4" id="KW-1185">Reference proteome</keyword>
<name>A0A368VQE8_9ACTN</name>
<proteinExistence type="predicted"/>
<dbReference type="InterPro" id="IPR006680">
    <property type="entry name" value="Amidohydro-rel"/>
</dbReference>
<comment type="caution">
    <text evidence="3">The sequence shown here is derived from an EMBL/GenBank/DDBJ whole genome shotgun (WGS) entry which is preliminary data.</text>
</comment>
<keyword evidence="3" id="KW-0378">Hydrolase</keyword>
<dbReference type="Gene3D" id="2.30.40.10">
    <property type="entry name" value="Urease, subunit C, domain 1"/>
    <property type="match status" value="1"/>
</dbReference>
<dbReference type="OrthoDB" id="3514520at2"/>
<dbReference type="SUPFAM" id="SSF51556">
    <property type="entry name" value="Metallo-dependent hydrolases"/>
    <property type="match status" value="1"/>
</dbReference>
<evidence type="ECO:0000256" key="1">
    <source>
        <dbReference type="SAM" id="MobiDB-lite"/>
    </source>
</evidence>
<dbReference type="Proteomes" id="UP000253495">
    <property type="component" value="Unassembled WGS sequence"/>
</dbReference>
<accession>A0A368VQE8</accession>
<dbReference type="PANTHER" id="PTHR43135:SF3">
    <property type="entry name" value="ALPHA-D-RIBOSE 1-METHYLPHOSPHONATE 5-TRIPHOSPHATE DIPHOSPHATASE"/>
    <property type="match status" value="1"/>
</dbReference>
<reference evidence="3 4" key="1">
    <citation type="submission" date="2018-07" db="EMBL/GenBank/DDBJ databases">
        <title>Genomic Encyclopedia of Type Strains, Phase III (KMG-III): the genomes of soil and plant-associated and newly described type strains.</title>
        <authorList>
            <person name="Whitman W."/>
        </authorList>
    </citation>
    <scope>NUCLEOTIDE SEQUENCE [LARGE SCALE GENOMIC DNA]</scope>
    <source>
        <strain evidence="3 4">CECT 8575</strain>
    </source>
</reference>
<dbReference type="PANTHER" id="PTHR43135">
    <property type="entry name" value="ALPHA-D-RIBOSE 1-METHYLPHOSPHONATE 5-TRIPHOSPHATE DIPHOSPHATASE"/>
    <property type="match status" value="1"/>
</dbReference>
<evidence type="ECO:0000259" key="2">
    <source>
        <dbReference type="Pfam" id="PF01979"/>
    </source>
</evidence>
<dbReference type="InterPro" id="IPR051781">
    <property type="entry name" value="Metallo-dep_Hydrolase"/>
</dbReference>
<dbReference type="GO" id="GO:0016810">
    <property type="term" value="F:hydrolase activity, acting on carbon-nitrogen (but not peptide) bonds"/>
    <property type="evidence" value="ECO:0007669"/>
    <property type="project" value="InterPro"/>
</dbReference>
<dbReference type="InterPro" id="IPR032466">
    <property type="entry name" value="Metal_Hydrolase"/>
</dbReference>
<dbReference type="InterPro" id="IPR011059">
    <property type="entry name" value="Metal-dep_hydrolase_composite"/>
</dbReference>
<dbReference type="Pfam" id="PF01979">
    <property type="entry name" value="Amidohydro_1"/>
    <property type="match status" value="1"/>
</dbReference>
<dbReference type="EMBL" id="QPJC01000006">
    <property type="protein sequence ID" value="RCW43718.1"/>
    <property type="molecule type" value="Genomic_DNA"/>
</dbReference>
<dbReference type="RefSeq" id="WP_114453271.1">
    <property type="nucleotide sequence ID" value="NZ_QPJC01000006.1"/>
</dbReference>
<dbReference type="SUPFAM" id="SSF51338">
    <property type="entry name" value="Composite domain of metallo-dependent hydrolases"/>
    <property type="match status" value="1"/>
</dbReference>
<organism evidence="3 4">
    <name type="scientific">Halopolyspora algeriensis</name>
    <dbReference type="NCBI Taxonomy" id="1500506"/>
    <lineage>
        <taxon>Bacteria</taxon>
        <taxon>Bacillati</taxon>
        <taxon>Actinomycetota</taxon>
        <taxon>Actinomycetes</taxon>
        <taxon>Actinomycetes incertae sedis</taxon>
        <taxon>Halopolyspora</taxon>
    </lineage>
</organism>
<evidence type="ECO:0000313" key="3">
    <source>
        <dbReference type="EMBL" id="RCW43718.1"/>
    </source>
</evidence>
<feature type="domain" description="Amidohydrolase-related" evidence="2">
    <location>
        <begin position="54"/>
        <end position="306"/>
    </location>
</feature>
<dbReference type="AlphaFoldDB" id="A0A368VQE8"/>
<gene>
    <name evidence="3" type="ORF">DFQ14_106198</name>
</gene>